<evidence type="ECO:0000256" key="6">
    <source>
        <dbReference type="ARBA" id="ARBA00022692"/>
    </source>
</evidence>
<feature type="transmembrane region" description="Helical" evidence="9">
    <location>
        <begin position="20"/>
        <end position="38"/>
    </location>
</feature>
<dbReference type="SUPFAM" id="SSF54523">
    <property type="entry name" value="Pili subunits"/>
    <property type="match status" value="1"/>
</dbReference>
<comment type="subunit">
    <text evidence="9">Type II secretion is composed of four main components: the outer membrane complex, the inner membrane complex, the cytoplasmic secretion ATPase and the periplasm-spanning pseudopilus.</text>
</comment>
<keyword evidence="4 9" id="KW-0488">Methylation</keyword>
<dbReference type="Pfam" id="PF02501">
    <property type="entry name" value="T2SSI"/>
    <property type="match status" value="1"/>
</dbReference>
<dbReference type="InterPro" id="IPR045584">
    <property type="entry name" value="Pilin-like"/>
</dbReference>
<dbReference type="InterPro" id="IPR012902">
    <property type="entry name" value="N_methyl_site"/>
</dbReference>
<dbReference type="GO" id="GO:0005886">
    <property type="term" value="C:plasma membrane"/>
    <property type="evidence" value="ECO:0007669"/>
    <property type="project" value="UniProtKB-SubCell"/>
</dbReference>
<evidence type="ECO:0000256" key="3">
    <source>
        <dbReference type="ARBA" id="ARBA00022475"/>
    </source>
</evidence>
<comment type="subcellular location">
    <subcellularLocation>
        <location evidence="1 9">Cell inner membrane</location>
        <topology evidence="1 9">Single-pass membrane protein</topology>
    </subcellularLocation>
</comment>
<dbReference type="EMBL" id="CP032153">
    <property type="protein sequence ID" value="AYN19515.1"/>
    <property type="molecule type" value="Genomic_DNA"/>
</dbReference>
<dbReference type="NCBIfam" id="TIGR01707">
    <property type="entry name" value="gspI"/>
    <property type="match status" value="1"/>
</dbReference>
<evidence type="ECO:0000256" key="8">
    <source>
        <dbReference type="ARBA" id="ARBA00023136"/>
    </source>
</evidence>
<feature type="domain" description="Type II secretion system protein GspI C-terminal" evidence="10">
    <location>
        <begin position="51"/>
        <end position="125"/>
    </location>
</feature>
<dbReference type="InterPro" id="IPR010052">
    <property type="entry name" value="T2SS_protein-GspI"/>
</dbReference>
<dbReference type="KEGG" id="aaqu:D3M96_02565"/>
<keyword evidence="3" id="KW-1003">Cell membrane</keyword>
<dbReference type="AlphaFoldDB" id="A0A3G2HR85"/>
<dbReference type="GO" id="GO:0015627">
    <property type="term" value="C:type II protein secretion system complex"/>
    <property type="evidence" value="ECO:0007669"/>
    <property type="project" value="UniProtKB-UniRule"/>
</dbReference>
<accession>A0A3G2HR85</accession>
<evidence type="ECO:0000313" key="12">
    <source>
        <dbReference type="Proteomes" id="UP000268070"/>
    </source>
</evidence>
<evidence type="ECO:0000313" key="11">
    <source>
        <dbReference type="EMBL" id="AYN19515.1"/>
    </source>
</evidence>
<evidence type="ECO:0000256" key="1">
    <source>
        <dbReference type="ARBA" id="ARBA00004377"/>
    </source>
</evidence>
<name>A0A3G2HR85_9BURK</name>
<evidence type="ECO:0000256" key="4">
    <source>
        <dbReference type="ARBA" id="ARBA00022481"/>
    </source>
</evidence>
<dbReference type="PROSITE" id="PS00409">
    <property type="entry name" value="PROKAR_NTER_METHYL"/>
    <property type="match status" value="1"/>
</dbReference>
<evidence type="ECO:0000259" key="10">
    <source>
        <dbReference type="Pfam" id="PF02501"/>
    </source>
</evidence>
<comment type="PTM">
    <text evidence="9">Cleaved by prepilin peptidase.</text>
</comment>
<keyword evidence="5 9" id="KW-0997">Cell inner membrane</keyword>
<dbReference type="OrthoDB" id="5296572at2"/>
<dbReference type="GO" id="GO:0015628">
    <property type="term" value="P:protein secretion by the type II secretion system"/>
    <property type="evidence" value="ECO:0007669"/>
    <property type="project" value="UniProtKB-UniRule"/>
</dbReference>
<sequence length="132" mass="14551">MRHCQFTSKNNHRSQAGFTLIEVLIALAIISVALAAFVRITSQTTTNLGYLEQRSLAMLSAENSVAELKIGTLPAPGIQTIDCPQADQPFICRVQIGPTQHGIRSVSVEVYPDRNTDRHLASLQTRLPERPK</sequence>
<dbReference type="InterPro" id="IPR003413">
    <property type="entry name" value="T2SS_GspI_C"/>
</dbReference>
<comment type="similarity">
    <text evidence="2 9">Belongs to the GSP I family.</text>
</comment>
<dbReference type="PANTHER" id="PTHR38779:SF2">
    <property type="entry name" value="TYPE II SECRETION SYSTEM PROTEIN I-RELATED"/>
    <property type="match status" value="1"/>
</dbReference>
<evidence type="ECO:0000256" key="9">
    <source>
        <dbReference type="RuleBase" id="RU368030"/>
    </source>
</evidence>
<evidence type="ECO:0000256" key="5">
    <source>
        <dbReference type="ARBA" id="ARBA00022519"/>
    </source>
</evidence>
<comment type="function">
    <text evidence="9">Component of the type II secretion system required for the energy-dependent secretion of extracellular factors such as proteases and toxins from the periplasm.</text>
</comment>
<dbReference type="PANTHER" id="PTHR38779">
    <property type="entry name" value="TYPE II SECRETION SYSTEM PROTEIN I-RELATED"/>
    <property type="match status" value="1"/>
</dbReference>
<dbReference type="Proteomes" id="UP000268070">
    <property type="component" value="Chromosome"/>
</dbReference>
<evidence type="ECO:0000256" key="2">
    <source>
        <dbReference type="ARBA" id="ARBA00008358"/>
    </source>
</evidence>
<proteinExistence type="inferred from homology"/>
<dbReference type="RefSeq" id="WP_121737917.1">
    <property type="nucleotide sequence ID" value="NZ_CP032153.1"/>
</dbReference>
<keyword evidence="7 9" id="KW-1133">Transmembrane helix</keyword>
<reference evidence="11 12" key="1">
    <citation type="submission" date="2018-09" db="EMBL/GenBank/DDBJ databases">
        <title>Complete genome sequence of the hydrocarbonoclastic bacterium Alcaligenes aquatilis QD168, isolated from a crude-oil polluted marine sediment of Central Chile.</title>
        <authorList>
            <person name="Duran R.E."/>
            <person name="Barra B."/>
            <person name="Salva-Serra F."/>
            <person name="Mendez V."/>
            <person name="Moore E.R.B."/>
            <person name="Seeger M."/>
        </authorList>
    </citation>
    <scope>NUCLEOTIDE SEQUENCE [LARGE SCALE GENOMIC DNA]</scope>
    <source>
        <strain evidence="11 12">QD168</strain>
    </source>
</reference>
<protein>
    <recommendedName>
        <fullName evidence="9">Type II secretion system protein I</fullName>
        <shortName evidence="9">T2SS minor pseudopilin I</shortName>
    </recommendedName>
</protein>
<dbReference type="NCBIfam" id="TIGR02532">
    <property type="entry name" value="IV_pilin_GFxxxE"/>
    <property type="match status" value="1"/>
</dbReference>
<keyword evidence="8 9" id="KW-0472">Membrane</keyword>
<keyword evidence="6 9" id="KW-0812">Transmembrane</keyword>
<evidence type="ECO:0000256" key="7">
    <source>
        <dbReference type="ARBA" id="ARBA00022989"/>
    </source>
</evidence>
<dbReference type="Pfam" id="PF07963">
    <property type="entry name" value="N_methyl"/>
    <property type="match status" value="1"/>
</dbReference>
<organism evidence="11 12">
    <name type="scientific">Alcaligenes aquatilis</name>
    <dbReference type="NCBI Taxonomy" id="323284"/>
    <lineage>
        <taxon>Bacteria</taxon>
        <taxon>Pseudomonadati</taxon>
        <taxon>Pseudomonadota</taxon>
        <taxon>Betaproteobacteria</taxon>
        <taxon>Burkholderiales</taxon>
        <taxon>Alcaligenaceae</taxon>
        <taxon>Alcaligenes</taxon>
    </lineage>
</organism>
<dbReference type="Gene3D" id="3.30.1300.30">
    <property type="entry name" value="GSPII I/J protein-like"/>
    <property type="match status" value="1"/>
</dbReference>
<gene>
    <name evidence="11" type="primary">gspI</name>
    <name evidence="11" type="ORF">D3M96_02565</name>
</gene>